<evidence type="ECO:0000313" key="3">
    <source>
        <dbReference type="Proteomes" id="UP000762676"/>
    </source>
</evidence>
<gene>
    <name evidence="2" type="ORF">ElyMa_003334800</name>
</gene>
<reference evidence="2 3" key="1">
    <citation type="journal article" date="2021" name="Elife">
        <title>Chloroplast acquisition without the gene transfer in kleptoplastic sea slugs, Plakobranchus ocellatus.</title>
        <authorList>
            <person name="Maeda T."/>
            <person name="Takahashi S."/>
            <person name="Yoshida T."/>
            <person name="Shimamura S."/>
            <person name="Takaki Y."/>
            <person name="Nagai Y."/>
            <person name="Toyoda A."/>
            <person name="Suzuki Y."/>
            <person name="Arimoto A."/>
            <person name="Ishii H."/>
            <person name="Satoh N."/>
            <person name="Nishiyama T."/>
            <person name="Hasebe M."/>
            <person name="Maruyama T."/>
            <person name="Minagawa J."/>
            <person name="Obokata J."/>
            <person name="Shigenobu S."/>
        </authorList>
    </citation>
    <scope>NUCLEOTIDE SEQUENCE [LARGE SCALE GENOMIC DNA]</scope>
</reference>
<feature type="compositionally biased region" description="Polar residues" evidence="1">
    <location>
        <begin position="51"/>
        <end position="63"/>
    </location>
</feature>
<keyword evidence="3" id="KW-1185">Reference proteome</keyword>
<dbReference type="EMBL" id="BMAT01006865">
    <property type="protein sequence ID" value="GFS21280.1"/>
    <property type="molecule type" value="Genomic_DNA"/>
</dbReference>
<comment type="caution">
    <text evidence="2">The sequence shown here is derived from an EMBL/GenBank/DDBJ whole genome shotgun (WGS) entry which is preliminary data.</text>
</comment>
<dbReference type="AlphaFoldDB" id="A0AAV4JG83"/>
<evidence type="ECO:0000256" key="1">
    <source>
        <dbReference type="SAM" id="MobiDB-lite"/>
    </source>
</evidence>
<protein>
    <submittedName>
        <fullName evidence="2">Uncharacterized protein</fullName>
    </submittedName>
</protein>
<accession>A0AAV4JG83</accession>
<evidence type="ECO:0000313" key="2">
    <source>
        <dbReference type="EMBL" id="GFS21280.1"/>
    </source>
</evidence>
<organism evidence="2 3">
    <name type="scientific">Elysia marginata</name>
    <dbReference type="NCBI Taxonomy" id="1093978"/>
    <lineage>
        <taxon>Eukaryota</taxon>
        <taxon>Metazoa</taxon>
        <taxon>Spiralia</taxon>
        <taxon>Lophotrochozoa</taxon>
        <taxon>Mollusca</taxon>
        <taxon>Gastropoda</taxon>
        <taxon>Heterobranchia</taxon>
        <taxon>Euthyneura</taxon>
        <taxon>Panpulmonata</taxon>
        <taxon>Sacoglossa</taxon>
        <taxon>Placobranchoidea</taxon>
        <taxon>Plakobranchidae</taxon>
        <taxon>Elysia</taxon>
    </lineage>
</organism>
<proteinExistence type="predicted"/>
<feature type="compositionally biased region" description="Basic and acidic residues" evidence="1">
    <location>
        <begin position="64"/>
        <end position="74"/>
    </location>
</feature>
<sequence>MEETVHRLAEAKSVTMDYFQEFYDQTYTEPPEDRVKSPSLGNGSVAMGGAPSSTGLRPSQATDRQSESHGEHFSRTTAGDVGRLSDETPEVPLEPMLEAYETDDCDDFYYISRGWGLYLT</sequence>
<dbReference type="Proteomes" id="UP000762676">
    <property type="component" value="Unassembled WGS sequence"/>
</dbReference>
<feature type="non-terminal residue" evidence="2">
    <location>
        <position position="120"/>
    </location>
</feature>
<name>A0AAV4JG83_9GAST</name>
<feature type="region of interest" description="Disordered" evidence="1">
    <location>
        <begin position="25"/>
        <end position="98"/>
    </location>
</feature>